<dbReference type="PANTHER" id="PTHR22727:SF13">
    <property type="entry name" value="ENDOSOME_LYSOSOME-ASSOCIATED APOPTOSIS AND AUTOPHAGY REGULATOR 1"/>
    <property type="match status" value="1"/>
</dbReference>
<dbReference type="PANTHER" id="PTHR22727">
    <property type="entry name" value="PROTEIN CBG13728"/>
    <property type="match status" value="1"/>
</dbReference>
<gene>
    <name evidence="3" type="ORF">JD844_016359</name>
</gene>
<feature type="transmembrane region" description="Helical" evidence="2">
    <location>
        <begin position="312"/>
        <end position="332"/>
    </location>
</feature>
<keyword evidence="2" id="KW-0812">Transmembrane</keyword>
<evidence type="ECO:0000313" key="4">
    <source>
        <dbReference type="Proteomes" id="UP000826234"/>
    </source>
</evidence>
<protein>
    <recommendedName>
        <fullName evidence="5">Transmembrane protein 241</fullName>
    </recommendedName>
</protein>
<evidence type="ECO:0000256" key="1">
    <source>
        <dbReference type="SAM" id="MobiDB-lite"/>
    </source>
</evidence>
<name>A0ABQ7SKD6_PHRPL</name>
<proteinExistence type="predicted"/>
<dbReference type="InterPro" id="IPR039181">
    <property type="entry name" value="Elapor1/2"/>
</dbReference>
<sequence>MAGAGGLHPSPADAVGSSRSFSSSSSPLWTGRRYLSLVLVLFWAGAVTLRENLHACKESEYHYEYTACNSLGSRWRVAVPHTPGLCTGLPDPIKGTECSFSCTARTFLDMKDQSCKPCSEGTYSLGTGIRFDEWDELPHGFASVATNLEIDYSSTESLGNCTMSTSEVLSWLPASALFVGIIYSGSRALSRLPIPIFLTLHNAAEVITYGTETFVQKEQISAIKICRMLTLLVAAGCLPLYDPQFDTDGYFWAFMHVLSVGAYKVYHKSWKPSSLSISEQQYINYAFSVVMLAFASHPTGDLFSALEFPFLYFYRFHSSCFASGVLGFFLTFHTIKLKNNTSTGQYAAWSFLAKRLGSESVMNEISGKVTMA</sequence>
<dbReference type="Proteomes" id="UP000826234">
    <property type="component" value="Unassembled WGS sequence"/>
</dbReference>
<evidence type="ECO:0000313" key="3">
    <source>
        <dbReference type="EMBL" id="KAH0617779.1"/>
    </source>
</evidence>
<reference evidence="3 4" key="1">
    <citation type="journal article" date="2022" name="Gigascience">
        <title>A chromosome-level genome assembly and annotation of the desert horned lizard, Phrynosoma platyrhinos, provides insight into chromosomal rearrangements among reptiles.</title>
        <authorList>
            <person name="Koochekian N."/>
            <person name="Ascanio A."/>
            <person name="Farleigh K."/>
            <person name="Card D.C."/>
            <person name="Schield D.R."/>
            <person name="Castoe T.A."/>
            <person name="Jezkova T."/>
        </authorList>
    </citation>
    <scope>NUCLEOTIDE SEQUENCE [LARGE SCALE GENOMIC DNA]</scope>
    <source>
        <strain evidence="3">NK-2021</strain>
    </source>
</reference>
<keyword evidence="4" id="KW-1185">Reference proteome</keyword>
<feature type="compositionally biased region" description="Low complexity" evidence="1">
    <location>
        <begin position="17"/>
        <end position="26"/>
    </location>
</feature>
<dbReference type="EMBL" id="JAIPUX010005289">
    <property type="protein sequence ID" value="KAH0617779.1"/>
    <property type="molecule type" value="Genomic_DNA"/>
</dbReference>
<accession>A0ABQ7SKD6</accession>
<organism evidence="3 4">
    <name type="scientific">Phrynosoma platyrhinos</name>
    <name type="common">Desert horned lizard</name>
    <dbReference type="NCBI Taxonomy" id="52577"/>
    <lineage>
        <taxon>Eukaryota</taxon>
        <taxon>Metazoa</taxon>
        <taxon>Chordata</taxon>
        <taxon>Craniata</taxon>
        <taxon>Vertebrata</taxon>
        <taxon>Euteleostomi</taxon>
        <taxon>Lepidosauria</taxon>
        <taxon>Squamata</taxon>
        <taxon>Bifurcata</taxon>
        <taxon>Unidentata</taxon>
        <taxon>Episquamata</taxon>
        <taxon>Toxicofera</taxon>
        <taxon>Iguania</taxon>
        <taxon>Phrynosomatidae</taxon>
        <taxon>Phrynosomatinae</taxon>
        <taxon>Phrynosoma</taxon>
    </lineage>
</organism>
<keyword evidence="2" id="KW-0472">Membrane</keyword>
<keyword evidence="2" id="KW-1133">Transmembrane helix</keyword>
<feature type="region of interest" description="Disordered" evidence="1">
    <location>
        <begin position="1"/>
        <end position="28"/>
    </location>
</feature>
<evidence type="ECO:0000256" key="2">
    <source>
        <dbReference type="SAM" id="Phobius"/>
    </source>
</evidence>
<evidence type="ECO:0008006" key="5">
    <source>
        <dbReference type="Google" id="ProtNLM"/>
    </source>
</evidence>
<comment type="caution">
    <text evidence="3">The sequence shown here is derived from an EMBL/GenBank/DDBJ whole genome shotgun (WGS) entry which is preliminary data.</text>
</comment>